<protein>
    <submittedName>
        <fullName evidence="2">YceI-like domain-containing protein</fullName>
    </submittedName>
</protein>
<dbReference type="Gene3D" id="2.40.128.110">
    <property type="entry name" value="Lipid/polyisoprenoid-binding, YceI-like"/>
    <property type="match status" value="1"/>
</dbReference>
<dbReference type="Pfam" id="PF04264">
    <property type="entry name" value="YceI"/>
    <property type="match status" value="1"/>
</dbReference>
<dbReference type="EMBL" id="VITO01000005">
    <property type="protein sequence ID" value="TWB28509.1"/>
    <property type="molecule type" value="Genomic_DNA"/>
</dbReference>
<name>A0A560G3Q7_9PROT</name>
<gene>
    <name evidence="2" type="ORF">FBZ88_105228</name>
</gene>
<accession>A0A560G3Q7</accession>
<dbReference type="PANTHER" id="PTHR34406">
    <property type="entry name" value="PROTEIN YCEI"/>
    <property type="match status" value="1"/>
</dbReference>
<organism evidence="2 3">
    <name type="scientific">Nitrospirillum amazonense</name>
    <dbReference type="NCBI Taxonomy" id="28077"/>
    <lineage>
        <taxon>Bacteria</taxon>
        <taxon>Pseudomonadati</taxon>
        <taxon>Pseudomonadota</taxon>
        <taxon>Alphaproteobacteria</taxon>
        <taxon>Rhodospirillales</taxon>
        <taxon>Azospirillaceae</taxon>
        <taxon>Nitrospirillum</taxon>
    </lineage>
</organism>
<dbReference type="InterPro" id="IPR036761">
    <property type="entry name" value="TTHA0802/YceI-like_sf"/>
</dbReference>
<dbReference type="SUPFAM" id="SSF101874">
    <property type="entry name" value="YceI-like"/>
    <property type="match status" value="1"/>
</dbReference>
<evidence type="ECO:0000259" key="1">
    <source>
        <dbReference type="SMART" id="SM00867"/>
    </source>
</evidence>
<dbReference type="SMART" id="SM00867">
    <property type="entry name" value="YceI"/>
    <property type="match status" value="1"/>
</dbReference>
<dbReference type="AlphaFoldDB" id="A0A560G3Q7"/>
<feature type="domain" description="Lipid/polyisoprenoid-binding YceI-like" evidence="1">
    <location>
        <begin position="43"/>
        <end position="204"/>
    </location>
</feature>
<dbReference type="PANTHER" id="PTHR34406:SF1">
    <property type="entry name" value="PROTEIN YCEI"/>
    <property type="match status" value="1"/>
</dbReference>
<dbReference type="Proteomes" id="UP000316545">
    <property type="component" value="Unassembled WGS sequence"/>
</dbReference>
<comment type="caution">
    <text evidence="2">The sequence shown here is derived from an EMBL/GenBank/DDBJ whole genome shotgun (WGS) entry which is preliminary data.</text>
</comment>
<reference evidence="2 3" key="1">
    <citation type="submission" date="2019-06" db="EMBL/GenBank/DDBJ databases">
        <title>Genomic Encyclopedia of Type Strains, Phase IV (KMG-V): Genome sequencing to study the core and pangenomes of soil and plant-associated prokaryotes.</title>
        <authorList>
            <person name="Whitman W."/>
        </authorList>
    </citation>
    <scope>NUCLEOTIDE SEQUENCE [LARGE SCALE GENOMIC DNA]</scope>
    <source>
        <strain evidence="2 3">BR 11865</strain>
    </source>
</reference>
<keyword evidence="3" id="KW-1185">Reference proteome</keyword>
<evidence type="ECO:0000313" key="3">
    <source>
        <dbReference type="Proteomes" id="UP000316545"/>
    </source>
</evidence>
<proteinExistence type="predicted"/>
<sequence>MGDRRTAFLEAVPVTPRPSILTPVLSILMLAALLLPAPAGAATWTVDKGESVLGFIGKQSDKEFTGRFGRWDAAIDFDPADPAAGHAKVTIAMGSAMIGDAEKDQALPGEDWFNIQAFPDAVFEATTFRAKGGNQYDAVGTLTIRGIRKDVVLPFTLDIADGKAHAVGRLDLVRTDYDVGGHGLFSKGRTVDLNVAVVVDLMATPQP</sequence>
<dbReference type="InterPro" id="IPR007372">
    <property type="entry name" value="Lipid/polyisoprenoid-bd_YceI"/>
</dbReference>
<evidence type="ECO:0000313" key="2">
    <source>
        <dbReference type="EMBL" id="TWB28509.1"/>
    </source>
</evidence>